<keyword evidence="7" id="KW-1185">Reference proteome</keyword>
<dbReference type="Proteomes" id="UP001501411">
    <property type="component" value="Unassembled WGS sequence"/>
</dbReference>
<dbReference type="RefSeq" id="WP_345229947.1">
    <property type="nucleotide sequence ID" value="NZ_BAABIQ010000003.1"/>
</dbReference>
<evidence type="ECO:0000313" key="7">
    <source>
        <dbReference type="Proteomes" id="UP001501411"/>
    </source>
</evidence>
<evidence type="ECO:0000313" key="6">
    <source>
        <dbReference type="EMBL" id="GAA4779828.1"/>
    </source>
</evidence>
<feature type="transmembrane region" description="Helical" evidence="4">
    <location>
        <begin position="6"/>
        <end position="29"/>
    </location>
</feature>
<comment type="similarity">
    <text evidence="1">Belongs to the glycosyltransferase 2 family.</text>
</comment>
<sequence length="393" mass="44860">MIFLFWFSIAVVVYTFVGYGVVLYALVAIKSLFVKPYRFTEEQQQYPKLTLLVAAYNEEEIIEAKIKNTLALDYPETCFQILFITDGSTDRTPELIAKYPRILLLHEARRAGKMAAIKRAMPHVTGEITVFTDGNTFLNREALKQLVKHYQNPKVGAVAGEKRIMLDEHADASAAGEGFYWKYESKLKQLDYAFYSNVGAAGELFSIRTDYYPPVEADTIIDDHMIAMRIAENGFIIAYEPKAYAMETASENSKEELKRKIRIAAGGLQSILRLPKAANPFYYPLLTFQYISHRVLRWTIVPFLLVLIFFLNIALVTSGEGALYPFLLGAQIVFYLLALMGLYLEKRQVSIKAFFIPYYFCLMNYAVIAGIFRFLRGKQSAAWEKSKRKVTLS</sequence>
<evidence type="ECO:0000256" key="1">
    <source>
        <dbReference type="ARBA" id="ARBA00006739"/>
    </source>
</evidence>
<feature type="transmembrane region" description="Helical" evidence="4">
    <location>
        <begin position="356"/>
        <end position="375"/>
    </location>
</feature>
<evidence type="ECO:0000259" key="5">
    <source>
        <dbReference type="Pfam" id="PF00535"/>
    </source>
</evidence>
<dbReference type="Gene3D" id="3.90.550.10">
    <property type="entry name" value="Spore Coat Polysaccharide Biosynthesis Protein SpsA, Chain A"/>
    <property type="match status" value="1"/>
</dbReference>
<dbReference type="SUPFAM" id="SSF53448">
    <property type="entry name" value="Nucleotide-diphospho-sugar transferases"/>
    <property type="match status" value="1"/>
</dbReference>
<keyword evidence="4" id="KW-0812">Transmembrane</keyword>
<evidence type="ECO:0000256" key="2">
    <source>
        <dbReference type="ARBA" id="ARBA00022676"/>
    </source>
</evidence>
<keyword evidence="3" id="KW-0808">Transferase</keyword>
<organism evidence="6 7">
    <name type="scientific">Olivibacter ginsenosidimutans</name>
    <dbReference type="NCBI Taxonomy" id="1176537"/>
    <lineage>
        <taxon>Bacteria</taxon>
        <taxon>Pseudomonadati</taxon>
        <taxon>Bacteroidota</taxon>
        <taxon>Sphingobacteriia</taxon>
        <taxon>Sphingobacteriales</taxon>
        <taxon>Sphingobacteriaceae</taxon>
        <taxon>Olivibacter</taxon>
    </lineage>
</organism>
<gene>
    <name evidence="6" type="ORF">GCM10023231_03300</name>
</gene>
<comment type="caution">
    <text evidence="6">The sequence shown here is derived from an EMBL/GenBank/DDBJ whole genome shotgun (WGS) entry which is preliminary data.</text>
</comment>
<dbReference type="InterPro" id="IPR001173">
    <property type="entry name" value="Glyco_trans_2-like"/>
</dbReference>
<evidence type="ECO:0000256" key="3">
    <source>
        <dbReference type="ARBA" id="ARBA00022679"/>
    </source>
</evidence>
<dbReference type="InterPro" id="IPR029044">
    <property type="entry name" value="Nucleotide-diphossugar_trans"/>
</dbReference>
<dbReference type="CDD" id="cd06439">
    <property type="entry name" value="CESA_like_1"/>
    <property type="match status" value="1"/>
</dbReference>
<feature type="transmembrane region" description="Helical" evidence="4">
    <location>
        <begin position="295"/>
        <end position="316"/>
    </location>
</feature>
<dbReference type="PANTHER" id="PTHR43630:SF1">
    <property type="entry name" value="POLY-BETA-1,6-N-ACETYL-D-GLUCOSAMINE SYNTHASE"/>
    <property type="match status" value="1"/>
</dbReference>
<name>A0ABP9AG10_9SPHI</name>
<dbReference type="EMBL" id="BAABIQ010000003">
    <property type="protein sequence ID" value="GAA4779828.1"/>
    <property type="molecule type" value="Genomic_DNA"/>
</dbReference>
<reference evidence="7" key="1">
    <citation type="journal article" date="2019" name="Int. J. Syst. Evol. Microbiol.">
        <title>The Global Catalogue of Microorganisms (GCM) 10K type strain sequencing project: providing services to taxonomists for standard genome sequencing and annotation.</title>
        <authorList>
            <consortium name="The Broad Institute Genomics Platform"/>
            <consortium name="The Broad Institute Genome Sequencing Center for Infectious Disease"/>
            <person name="Wu L."/>
            <person name="Ma J."/>
        </authorList>
    </citation>
    <scope>NUCLEOTIDE SEQUENCE [LARGE SCALE GENOMIC DNA]</scope>
    <source>
        <strain evidence="7">JCM 18200</strain>
    </source>
</reference>
<accession>A0ABP9AG10</accession>
<evidence type="ECO:0000256" key="4">
    <source>
        <dbReference type="SAM" id="Phobius"/>
    </source>
</evidence>
<dbReference type="PANTHER" id="PTHR43630">
    <property type="entry name" value="POLY-BETA-1,6-N-ACETYL-D-GLUCOSAMINE SYNTHASE"/>
    <property type="match status" value="1"/>
</dbReference>
<dbReference type="Pfam" id="PF00535">
    <property type="entry name" value="Glycos_transf_2"/>
    <property type="match status" value="1"/>
</dbReference>
<feature type="domain" description="Glycosyltransferase 2-like" evidence="5">
    <location>
        <begin position="51"/>
        <end position="161"/>
    </location>
</feature>
<feature type="transmembrane region" description="Helical" evidence="4">
    <location>
        <begin position="322"/>
        <end position="344"/>
    </location>
</feature>
<proteinExistence type="inferred from homology"/>
<keyword evidence="4" id="KW-0472">Membrane</keyword>
<keyword evidence="4" id="KW-1133">Transmembrane helix</keyword>
<protein>
    <submittedName>
        <fullName evidence="6">Glycosyltransferase family 2 protein</fullName>
    </submittedName>
</protein>
<keyword evidence="2" id="KW-0328">Glycosyltransferase</keyword>